<dbReference type="EMBL" id="SOAM01000003">
    <property type="protein sequence ID" value="TDS76145.1"/>
    <property type="molecule type" value="Genomic_DNA"/>
</dbReference>
<feature type="transmembrane region" description="Helical" evidence="1">
    <location>
        <begin position="57"/>
        <end position="79"/>
    </location>
</feature>
<gene>
    <name evidence="2" type="ORF">CLV52_3265</name>
</gene>
<accession>A0A4R7FH58</accession>
<evidence type="ECO:0000313" key="3">
    <source>
        <dbReference type="Proteomes" id="UP000295344"/>
    </source>
</evidence>
<feature type="transmembrane region" description="Helical" evidence="1">
    <location>
        <begin position="86"/>
        <end position="112"/>
    </location>
</feature>
<sequence length="115" mass="12044">MSAAVTLGPPRRLGARIAIALLFLLAFLWQVYGAVSNLVVWLGFARVMGQQLTATAWVVLLIGIAIPVVAWAAGVVLGVRRSLLGFALVLVLALCASQALSLSQLAFFLSVIGAL</sequence>
<dbReference type="AlphaFoldDB" id="A0A4R7FH58"/>
<name>A0A4R7FH58_9MICO</name>
<comment type="caution">
    <text evidence="2">The sequence shown here is derived from an EMBL/GenBank/DDBJ whole genome shotgun (WGS) entry which is preliminary data.</text>
</comment>
<dbReference type="RefSeq" id="WP_133767352.1">
    <property type="nucleotide sequence ID" value="NZ_BAAARP010000001.1"/>
</dbReference>
<proteinExistence type="predicted"/>
<organism evidence="2 3">
    <name type="scientific">Amnibacterium kyonggiense</name>
    <dbReference type="NCBI Taxonomy" id="595671"/>
    <lineage>
        <taxon>Bacteria</taxon>
        <taxon>Bacillati</taxon>
        <taxon>Actinomycetota</taxon>
        <taxon>Actinomycetes</taxon>
        <taxon>Micrococcales</taxon>
        <taxon>Microbacteriaceae</taxon>
        <taxon>Amnibacterium</taxon>
    </lineage>
</organism>
<protein>
    <submittedName>
        <fullName evidence="2">Uncharacterized protein</fullName>
    </submittedName>
</protein>
<evidence type="ECO:0000256" key="1">
    <source>
        <dbReference type="SAM" id="Phobius"/>
    </source>
</evidence>
<dbReference type="Proteomes" id="UP000295344">
    <property type="component" value="Unassembled WGS sequence"/>
</dbReference>
<keyword evidence="3" id="KW-1185">Reference proteome</keyword>
<evidence type="ECO:0000313" key="2">
    <source>
        <dbReference type="EMBL" id="TDS76145.1"/>
    </source>
</evidence>
<reference evidence="2 3" key="1">
    <citation type="submission" date="2019-03" db="EMBL/GenBank/DDBJ databases">
        <title>Genomic Encyclopedia of Archaeal and Bacterial Type Strains, Phase II (KMG-II): from individual species to whole genera.</title>
        <authorList>
            <person name="Goeker M."/>
        </authorList>
    </citation>
    <scope>NUCLEOTIDE SEQUENCE [LARGE SCALE GENOMIC DNA]</scope>
    <source>
        <strain evidence="2 3">DSM 24782</strain>
    </source>
</reference>
<keyword evidence="1" id="KW-0812">Transmembrane</keyword>
<keyword evidence="1" id="KW-0472">Membrane</keyword>
<keyword evidence="1" id="KW-1133">Transmembrane helix</keyword>